<feature type="region of interest" description="Disordered" evidence="1">
    <location>
        <begin position="1"/>
        <end position="26"/>
    </location>
</feature>
<dbReference type="AlphaFoldDB" id="A0A6G4X977"/>
<evidence type="ECO:0000256" key="1">
    <source>
        <dbReference type="SAM" id="MobiDB-lite"/>
    </source>
</evidence>
<dbReference type="EMBL" id="JAAKZZ010000687">
    <property type="protein sequence ID" value="NGO73304.1"/>
    <property type="molecule type" value="Genomic_DNA"/>
</dbReference>
<proteinExistence type="predicted"/>
<sequence>MAWRRAGETARAVDLSRRTHRRGAATASAYARRALGELERRLARAAG</sequence>
<accession>A0A6G4X977</accession>
<evidence type="ECO:0000313" key="2">
    <source>
        <dbReference type="EMBL" id="NGO73304.1"/>
    </source>
</evidence>
<evidence type="ECO:0000313" key="3">
    <source>
        <dbReference type="Proteomes" id="UP000477722"/>
    </source>
</evidence>
<gene>
    <name evidence="2" type="ORF">G5C65_34240</name>
</gene>
<comment type="caution">
    <text evidence="2">The sequence shown here is derived from an EMBL/GenBank/DDBJ whole genome shotgun (WGS) entry which is preliminary data.</text>
</comment>
<organism evidence="2 3">
    <name type="scientific">Streptomyces boncukensis</name>
    <dbReference type="NCBI Taxonomy" id="2711219"/>
    <lineage>
        <taxon>Bacteria</taxon>
        <taxon>Bacillati</taxon>
        <taxon>Actinomycetota</taxon>
        <taxon>Actinomycetes</taxon>
        <taxon>Kitasatosporales</taxon>
        <taxon>Streptomycetaceae</taxon>
        <taxon>Streptomyces</taxon>
    </lineage>
</organism>
<dbReference type="Proteomes" id="UP000477722">
    <property type="component" value="Unassembled WGS sequence"/>
</dbReference>
<dbReference type="RefSeq" id="WP_165302960.1">
    <property type="nucleotide sequence ID" value="NZ_JAAKZZ010000687.1"/>
</dbReference>
<keyword evidence="3" id="KW-1185">Reference proteome</keyword>
<reference evidence="2 3" key="1">
    <citation type="submission" date="2020-02" db="EMBL/GenBank/DDBJ databases">
        <title>Whole-genome analyses of novel actinobacteria.</title>
        <authorList>
            <person name="Sahin N."/>
            <person name="Tatar D."/>
        </authorList>
    </citation>
    <scope>NUCLEOTIDE SEQUENCE [LARGE SCALE GENOMIC DNA]</scope>
    <source>
        <strain evidence="2 3">SB3404</strain>
    </source>
</reference>
<protein>
    <submittedName>
        <fullName evidence="2">Uncharacterized protein</fullName>
    </submittedName>
</protein>
<name>A0A6G4X977_9ACTN</name>